<comment type="caution">
    <text evidence="2">The sequence shown here is derived from an EMBL/GenBank/DDBJ whole genome shotgun (WGS) entry which is preliminary data.</text>
</comment>
<protein>
    <submittedName>
        <fullName evidence="2">Lipolytic protein</fullName>
    </submittedName>
</protein>
<dbReference type="EMBL" id="LNYK01000001">
    <property type="protein sequence ID" value="KTD23153.1"/>
    <property type="molecule type" value="Genomic_DNA"/>
</dbReference>
<keyword evidence="3" id="KW-1185">Reference proteome</keyword>
<dbReference type="InterPro" id="IPR000073">
    <property type="entry name" value="AB_hydrolase_1"/>
</dbReference>
<dbReference type="OrthoDB" id="2086224at2"/>
<organism evidence="2 3">
    <name type="scientific">Legionella londiniensis</name>
    <dbReference type="NCBI Taxonomy" id="45068"/>
    <lineage>
        <taxon>Bacteria</taxon>
        <taxon>Pseudomonadati</taxon>
        <taxon>Pseudomonadota</taxon>
        <taxon>Gammaproteobacteria</taxon>
        <taxon>Legionellales</taxon>
        <taxon>Legionellaceae</taxon>
        <taxon>Legionella</taxon>
    </lineage>
</organism>
<dbReference type="InterPro" id="IPR050266">
    <property type="entry name" value="AB_hydrolase_sf"/>
</dbReference>
<dbReference type="Gene3D" id="3.40.50.1820">
    <property type="entry name" value="alpha/beta hydrolase"/>
    <property type="match status" value="1"/>
</dbReference>
<gene>
    <name evidence="2" type="ORF">Llon_0038</name>
</gene>
<name>A0A0W0VST4_9GAMM</name>
<feature type="domain" description="AB hydrolase-1" evidence="1">
    <location>
        <begin position="56"/>
        <end position="216"/>
    </location>
</feature>
<dbReference type="InterPro" id="IPR029058">
    <property type="entry name" value="AB_hydrolase_fold"/>
</dbReference>
<dbReference type="PRINTS" id="PR00111">
    <property type="entry name" value="ABHYDROLASE"/>
</dbReference>
<sequence>MFKDLLLIPGSLSTPELWYQNIDVFQKQFTNIHHMDVCKSDSITDMAKRYLPYAPEKFSIVSFSMGGYIALELFQFIPDRIENLVIINGGARELCQKGKYERQRSVELVEKGRFDFLVNRIFKNSIYEEEKQAAIIPLLKKMAYEIGPENYVKQLSSMINKHEQEPLLSKITCPTLIITAKKDRVMPNERAEHMANHIANAELVTLEDCGHMAMLEQSERINELLMNWFRE</sequence>
<dbReference type="SUPFAM" id="SSF53474">
    <property type="entry name" value="alpha/beta-Hydrolases"/>
    <property type="match status" value="1"/>
</dbReference>
<dbReference type="PATRIC" id="fig|45068.5.peg.39"/>
<dbReference type="RefSeq" id="WP_058528061.1">
    <property type="nucleotide sequence ID" value="NZ_CAAAHZ010000005.1"/>
</dbReference>
<dbReference type="PANTHER" id="PTHR43798:SF29">
    <property type="entry name" value="AB HYDROLASE-1 DOMAIN-CONTAINING PROTEIN"/>
    <property type="match status" value="1"/>
</dbReference>
<dbReference type="PANTHER" id="PTHR43798">
    <property type="entry name" value="MONOACYLGLYCEROL LIPASE"/>
    <property type="match status" value="1"/>
</dbReference>
<accession>A0A0W0VST4</accession>
<evidence type="ECO:0000259" key="1">
    <source>
        <dbReference type="Pfam" id="PF00561"/>
    </source>
</evidence>
<dbReference type="AlphaFoldDB" id="A0A0W0VST4"/>
<evidence type="ECO:0000313" key="2">
    <source>
        <dbReference type="EMBL" id="KTD23153.1"/>
    </source>
</evidence>
<reference evidence="2 3" key="1">
    <citation type="submission" date="2015-11" db="EMBL/GenBank/DDBJ databases">
        <title>Genomic analysis of 38 Legionella species identifies large and diverse effector repertoires.</title>
        <authorList>
            <person name="Burstein D."/>
            <person name="Amaro F."/>
            <person name="Zusman T."/>
            <person name="Lifshitz Z."/>
            <person name="Cohen O."/>
            <person name="Gilbert J.A."/>
            <person name="Pupko T."/>
            <person name="Shuman H.A."/>
            <person name="Segal G."/>
        </authorList>
    </citation>
    <scope>NUCLEOTIDE SEQUENCE [LARGE SCALE GENOMIC DNA]</scope>
    <source>
        <strain evidence="2 3">ATCC 49505</strain>
    </source>
</reference>
<evidence type="ECO:0000313" key="3">
    <source>
        <dbReference type="Proteomes" id="UP000054997"/>
    </source>
</evidence>
<proteinExistence type="predicted"/>
<dbReference type="Proteomes" id="UP000054997">
    <property type="component" value="Unassembled WGS sequence"/>
</dbReference>
<dbReference type="Pfam" id="PF00561">
    <property type="entry name" value="Abhydrolase_1"/>
    <property type="match status" value="1"/>
</dbReference>
<dbReference type="STRING" id="45068.Llon_0038"/>